<evidence type="ECO:0000259" key="9">
    <source>
        <dbReference type="Pfam" id="PF17996"/>
    </source>
</evidence>
<dbReference type="InterPro" id="IPR051048">
    <property type="entry name" value="Peptidase_S8/S53_subtilisin"/>
</dbReference>
<comment type="caution">
    <text evidence="5">Lacks conserved residue(s) required for the propagation of feature annotation.</text>
</comment>
<sequence length="1109" mass="118923">MIRKSKRMASALLSTMLVFGVVTPVLAKQSQHNDPIRKSQWTEGEISLAPSIENPTANAARQASMQLPAFGSTLPEKPEYAADRVIVRYRTEQKSVFAVSLSNQITGSSPLSVPNAELLKLAAGADVHSVIEELLKDPNVLYAEPDYKINSALVPQMIRPVDLSNEAAVSAADAGQSAALPNDPLFHEQWGLNNTGQDLNEGSVPGGLEDIDMDLPEAWEITTGSKDVTVAVIGTGVKMDAPDLVGQFWTNDKEIAGNEIDDDGNGLIDDVNGWDFAYDDNTLFDTSDGLNDTYGTTITGQIAAVMNNNEGIAGVAPNVKVMPLKVASEELGYFSDVVDAIHYADEHGAKIATLGIVYQYRSKLVEDAINASDMLFVSPAGESSGLTGTLNTDVLPVYPAAYPSLNMLSVTGVNILGDPALGAAIGQMSVDVAAPSELVISTTPDVDAGYAAQIDNGIYKAYYNGIGFEEIPIEDPQYAGQRQEMFDRAMDYLKPADVAEPKILLVNDSKRSFNNGDGGVGPMYESDPMAVYEGLLQKAGYTYETYTTEDETFDGPALTGPQGLQQYDIVVWFTGTAAVTGDNKLITDNDQANLTGYLNAGGHLMLTGQDAIDQSPKSAFVRDVLGLKLVKEGGYIFKGWGVPGTIYEDQEYRLMDFSLFYDTVISNKPEMTTVNIKNSKGRYSYSQGTLYAAAYAAGVAALVGSQNPDMNALEIKQRVVTSGKPIPTLKTMTVSGKLISAYRALWNKDIPGMSLIDTSVTGKLDQASDPNHVYSVELNAGETATFTLTGEEGTDFDLILYDDSATTVQSKEGAVAFSETADTSSESITYRASKAGTYYVNIYAVKGAGAYTLNVQYGNSSSRVEDSDASLIYDGNWTTLTGSSYSGGTLKQLTGEGSVKFGFRGNLFEWIGTKNDMQGTAEIRIDGLAMGYADLSSVTQQSKQSLFKMLLTNGHHDVEIRSVKGVNQKLAINVDAFVFSGLISPTHPAADYEGPWAIRYGKKYADGVQTYTTTPGSSVDFTFTGTKVTVWSSTGSNRGKANIYIDGKSVTAAPIDLYSDKMRYQVPVFTSGELANGVHHIEVVHAGEANPNSSNSIVTIDGLDVLNLN</sequence>
<evidence type="ECO:0000256" key="4">
    <source>
        <dbReference type="ARBA" id="ARBA00022825"/>
    </source>
</evidence>
<comment type="caution">
    <text evidence="11">The sequence shown here is derived from an EMBL/GenBank/DDBJ whole genome shotgun (WGS) entry which is preliminary data.</text>
</comment>
<dbReference type="Gene3D" id="2.60.120.260">
    <property type="entry name" value="Galactose-binding domain-like"/>
    <property type="match status" value="2"/>
</dbReference>
<keyword evidence="12" id="KW-1185">Reference proteome</keyword>
<dbReference type="Gene3D" id="3.40.50.200">
    <property type="entry name" value="Peptidase S8/S53 domain"/>
    <property type="match status" value="2"/>
</dbReference>
<dbReference type="EMBL" id="JAGKSP010000002">
    <property type="protein sequence ID" value="MBP3962926.1"/>
    <property type="molecule type" value="Genomic_DNA"/>
</dbReference>
<dbReference type="PANTHER" id="PTHR43399">
    <property type="entry name" value="SUBTILISIN-RELATED"/>
    <property type="match status" value="1"/>
</dbReference>
<organism evidence="11 12">
    <name type="scientific">Paenibacillus lignilyticus</name>
    <dbReference type="NCBI Taxonomy" id="1172615"/>
    <lineage>
        <taxon>Bacteria</taxon>
        <taxon>Bacillati</taxon>
        <taxon>Bacillota</taxon>
        <taxon>Bacilli</taxon>
        <taxon>Bacillales</taxon>
        <taxon>Paenibacillaceae</taxon>
        <taxon>Paenibacillus</taxon>
    </lineage>
</organism>
<evidence type="ECO:0000259" key="7">
    <source>
        <dbReference type="Pfam" id="PF00082"/>
    </source>
</evidence>
<evidence type="ECO:0000259" key="10">
    <source>
        <dbReference type="Pfam" id="PF22148"/>
    </source>
</evidence>
<evidence type="ECO:0000256" key="6">
    <source>
        <dbReference type="SAM" id="SignalP"/>
    </source>
</evidence>
<dbReference type="PROSITE" id="PS51892">
    <property type="entry name" value="SUBTILASE"/>
    <property type="match status" value="1"/>
</dbReference>
<dbReference type="PANTHER" id="PTHR43399:SF4">
    <property type="entry name" value="CELL WALL-ASSOCIATED PROTEASE"/>
    <property type="match status" value="1"/>
</dbReference>
<accession>A0ABS5CAB3</accession>
<reference evidence="11 12" key="1">
    <citation type="submission" date="2021-04" db="EMBL/GenBank/DDBJ databases">
        <title>Paenibacillus sp. DLE-14 whole genome sequence.</title>
        <authorList>
            <person name="Ham Y.J."/>
        </authorList>
    </citation>
    <scope>NUCLEOTIDE SEQUENCE [LARGE SCALE GENOMIC DNA]</scope>
    <source>
        <strain evidence="11 12">DLE-14</strain>
    </source>
</reference>
<keyword evidence="3" id="KW-0378">Hydrolase</keyword>
<dbReference type="PRINTS" id="PR00723">
    <property type="entry name" value="SUBTILISIN"/>
</dbReference>
<dbReference type="RefSeq" id="WP_210657474.1">
    <property type="nucleotide sequence ID" value="NZ_JAGKSP010000002.1"/>
</dbReference>
<feature type="domain" description="Fervidolysin-like N-terminal prodomain" evidence="10">
    <location>
        <begin position="72"/>
        <end position="145"/>
    </location>
</feature>
<dbReference type="InterPro" id="IPR007280">
    <property type="entry name" value="Peptidase_C_arc/bac"/>
</dbReference>
<evidence type="ECO:0000259" key="8">
    <source>
        <dbReference type="Pfam" id="PF04151"/>
    </source>
</evidence>
<dbReference type="Pfam" id="PF17996">
    <property type="entry name" value="CE2_N"/>
    <property type="match status" value="1"/>
</dbReference>
<evidence type="ECO:0000256" key="2">
    <source>
        <dbReference type="ARBA" id="ARBA00022670"/>
    </source>
</evidence>
<evidence type="ECO:0000256" key="1">
    <source>
        <dbReference type="ARBA" id="ARBA00011073"/>
    </source>
</evidence>
<evidence type="ECO:0000256" key="5">
    <source>
        <dbReference type="PROSITE-ProRule" id="PRU01240"/>
    </source>
</evidence>
<evidence type="ECO:0000256" key="3">
    <source>
        <dbReference type="ARBA" id="ARBA00022801"/>
    </source>
</evidence>
<keyword evidence="2" id="KW-0645">Protease</keyword>
<feature type="domain" description="Peptidase S8/S53" evidence="7">
    <location>
        <begin position="226"/>
        <end position="723"/>
    </location>
</feature>
<dbReference type="Pfam" id="PF22148">
    <property type="entry name" value="Fervidolysin_NPro-like"/>
    <property type="match status" value="1"/>
</dbReference>
<dbReference type="Pfam" id="PF04151">
    <property type="entry name" value="PPC"/>
    <property type="match status" value="1"/>
</dbReference>
<keyword evidence="6" id="KW-0732">Signal</keyword>
<dbReference type="InterPro" id="IPR054399">
    <property type="entry name" value="Fervidolysin-like_N_prodom"/>
</dbReference>
<name>A0ABS5CAB3_9BACL</name>
<dbReference type="InterPro" id="IPR000209">
    <property type="entry name" value="Peptidase_S8/S53_dom"/>
</dbReference>
<feature type="chain" id="PRO_5046189148" evidence="6">
    <location>
        <begin position="28"/>
        <end position="1109"/>
    </location>
</feature>
<dbReference type="Proteomes" id="UP000673394">
    <property type="component" value="Unassembled WGS sequence"/>
</dbReference>
<feature type="domain" description="Carbohydrate esterase 2 N-terminal" evidence="9">
    <location>
        <begin position="1011"/>
        <end position="1091"/>
    </location>
</feature>
<gene>
    <name evidence="11" type="ORF">I8J30_09460</name>
</gene>
<dbReference type="InterPro" id="IPR015500">
    <property type="entry name" value="Peptidase_S8_subtilisin-rel"/>
</dbReference>
<protein>
    <submittedName>
        <fullName evidence="11">S8 family serine peptidase</fullName>
    </submittedName>
</protein>
<proteinExistence type="inferred from homology"/>
<dbReference type="Gene3D" id="2.60.120.380">
    <property type="match status" value="1"/>
</dbReference>
<keyword evidence="4" id="KW-0720">Serine protease</keyword>
<comment type="similarity">
    <text evidence="1 5">Belongs to the peptidase S8 family.</text>
</comment>
<dbReference type="InterPro" id="IPR040794">
    <property type="entry name" value="CE2_N"/>
</dbReference>
<feature type="signal peptide" evidence="6">
    <location>
        <begin position="1"/>
        <end position="27"/>
    </location>
</feature>
<dbReference type="InterPro" id="IPR036852">
    <property type="entry name" value="Peptidase_S8/S53_dom_sf"/>
</dbReference>
<evidence type="ECO:0000313" key="11">
    <source>
        <dbReference type="EMBL" id="MBP3962926.1"/>
    </source>
</evidence>
<dbReference type="SUPFAM" id="SSF89260">
    <property type="entry name" value="Collagen-binding domain"/>
    <property type="match status" value="1"/>
</dbReference>
<dbReference type="SUPFAM" id="SSF52743">
    <property type="entry name" value="Subtilisin-like"/>
    <property type="match status" value="2"/>
</dbReference>
<dbReference type="Pfam" id="PF00082">
    <property type="entry name" value="Peptidase_S8"/>
    <property type="match status" value="1"/>
</dbReference>
<evidence type="ECO:0000313" key="12">
    <source>
        <dbReference type="Proteomes" id="UP000673394"/>
    </source>
</evidence>
<feature type="domain" description="Peptidase C-terminal archaeal/bacterial" evidence="8">
    <location>
        <begin position="771"/>
        <end position="844"/>
    </location>
</feature>